<organism evidence="4 5">
    <name type="scientific">Leucobacter ruminantium</name>
    <dbReference type="NCBI Taxonomy" id="1289170"/>
    <lineage>
        <taxon>Bacteria</taxon>
        <taxon>Bacillati</taxon>
        <taxon>Actinomycetota</taxon>
        <taxon>Actinomycetes</taxon>
        <taxon>Micrococcales</taxon>
        <taxon>Microbacteriaceae</taxon>
        <taxon>Leucobacter</taxon>
    </lineage>
</organism>
<comment type="caution">
    <text evidence="4">The sequence shown here is derived from an EMBL/GenBank/DDBJ whole genome shotgun (WGS) entry which is preliminary data.</text>
</comment>
<dbReference type="PRINTS" id="PR00038">
    <property type="entry name" value="HTHLUXR"/>
</dbReference>
<dbReference type="PROSITE" id="PS50043">
    <property type="entry name" value="HTH_LUXR_2"/>
    <property type="match status" value="1"/>
</dbReference>
<dbReference type="PROSITE" id="PS00622">
    <property type="entry name" value="HTH_LUXR_1"/>
    <property type="match status" value="1"/>
</dbReference>
<evidence type="ECO:0000313" key="4">
    <source>
        <dbReference type="EMBL" id="MBO1803978.1"/>
    </source>
</evidence>
<feature type="domain" description="HTH luxR-type" evidence="3">
    <location>
        <begin position="82"/>
        <end position="147"/>
    </location>
</feature>
<dbReference type="InterPro" id="IPR051010">
    <property type="entry name" value="BCAA_transport"/>
</dbReference>
<dbReference type="Gene3D" id="1.10.10.10">
    <property type="entry name" value="Winged helix-like DNA-binding domain superfamily/Winged helix DNA-binding domain"/>
    <property type="match status" value="1"/>
</dbReference>
<dbReference type="PANTHER" id="PTHR30483:SF6">
    <property type="entry name" value="PERIPLASMIC BINDING PROTEIN OF ABC TRANSPORTER FOR NATURAL AMINO ACIDS"/>
    <property type="match status" value="1"/>
</dbReference>
<reference evidence="4" key="1">
    <citation type="submission" date="2021-03" db="EMBL/GenBank/DDBJ databases">
        <title>Leucobacter chromiisoli sp. nov., isolated from chromium-containing soil of chemical plant.</title>
        <authorList>
            <person name="Xu Z."/>
        </authorList>
    </citation>
    <scope>NUCLEOTIDE SEQUENCE</scope>
    <source>
        <strain evidence="4">A2</strain>
    </source>
</reference>
<dbReference type="AlphaFoldDB" id="A0A939RWS8"/>
<dbReference type="RefSeq" id="WP_208044453.1">
    <property type="nucleotide sequence ID" value="NZ_JAGDYL010000001.1"/>
</dbReference>
<keyword evidence="5" id="KW-1185">Reference proteome</keyword>
<evidence type="ECO:0000259" key="3">
    <source>
        <dbReference type="PROSITE" id="PS50043"/>
    </source>
</evidence>
<dbReference type="Pfam" id="PF00196">
    <property type="entry name" value="GerE"/>
    <property type="match status" value="1"/>
</dbReference>
<gene>
    <name evidence="4" type="ORF">J4H91_01405</name>
</gene>
<dbReference type="GO" id="GO:0003677">
    <property type="term" value="F:DNA binding"/>
    <property type="evidence" value="ECO:0007669"/>
    <property type="project" value="InterPro"/>
</dbReference>
<comment type="similarity">
    <text evidence="1">Belongs to the leucine-binding protein family.</text>
</comment>
<evidence type="ECO:0000313" key="5">
    <source>
        <dbReference type="Proteomes" id="UP000664398"/>
    </source>
</evidence>
<dbReference type="GO" id="GO:0006355">
    <property type="term" value="P:regulation of DNA-templated transcription"/>
    <property type="evidence" value="ECO:0007669"/>
    <property type="project" value="InterPro"/>
</dbReference>
<proteinExistence type="inferred from homology"/>
<dbReference type="Gene3D" id="3.40.50.2300">
    <property type="match status" value="2"/>
</dbReference>
<dbReference type="InterPro" id="IPR000792">
    <property type="entry name" value="Tscrpt_reg_LuxR_C"/>
</dbReference>
<protein>
    <submittedName>
        <fullName evidence="4">ABC transporter substrate-binding protein</fullName>
    </submittedName>
</protein>
<evidence type="ECO:0000256" key="2">
    <source>
        <dbReference type="ARBA" id="ARBA00022729"/>
    </source>
</evidence>
<dbReference type="SMART" id="SM00421">
    <property type="entry name" value="HTH_LUXR"/>
    <property type="match status" value="1"/>
</dbReference>
<dbReference type="InterPro" id="IPR016032">
    <property type="entry name" value="Sig_transdc_resp-reg_C-effctor"/>
</dbReference>
<dbReference type="PANTHER" id="PTHR30483">
    <property type="entry name" value="LEUCINE-SPECIFIC-BINDING PROTEIN"/>
    <property type="match status" value="1"/>
</dbReference>
<name>A0A939RWS8_9MICO</name>
<keyword evidence="2" id="KW-0732">Signal</keyword>
<dbReference type="InterPro" id="IPR036388">
    <property type="entry name" value="WH-like_DNA-bd_sf"/>
</dbReference>
<dbReference type="SUPFAM" id="SSF46894">
    <property type="entry name" value="C-terminal effector domain of the bipartite response regulators"/>
    <property type="match status" value="1"/>
</dbReference>
<dbReference type="Proteomes" id="UP000664398">
    <property type="component" value="Unassembled WGS sequence"/>
</dbReference>
<dbReference type="SUPFAM" id="SSF53822">
    <property type="entry name" value="Periplasmic binding protein-like I"/>
    <property type="match status" value="1"/>
</dbReference>
<dbReference type="InterPro" id="IPR028081">
    <property type="entry name" value="Leu-bd"/>
</dbReference>
<dbReference type="EMBL" id="JAGDYL010000001">
    <property type="protein sequence ID" value="MBO1803978.1"/>
    <property type="molecule type" value="Genomic_DNA"/>
</dbReference>
<dbReference type="CDD" id="cd06170">
    <property type="entry name" value="LuxR_C_like"/>
    <property type="match status" value="1"/>
</dbReference>
<dbReference type="InterPro" id="IPR028082">
    <property type="entry name" value="Peripla_BP_I"/>
</dbReference>
<dbReference type="Pfam" id="PF13458">
    <property type="entry name" value="Peripla_BP_6"/>
    <property type="match status" value="1"/>
</dbReference>
<evidence type="ECO:0000256" key="1">
    <source>
        <dbReference type="ARBA" id="ARBA00010062"/>
    </source>
</evidence>
<accession>A0A939RWS8</accession>
<sequence length="575" mass="62542">MRTRFFVEVDAGGEIISVEEGEASSLPAALLPLLGRFAAERVLESGFIWAPESQNEACQIQVAPATSEDPVRASVYVSGEWLEELPFALTYRELDVLTMLALGLPSGEIGGRLHVSPRTITTHVDRIMRKMGAQSRTAAAVMAVDQGIVRVPLPEGAGEDSGVLRLGRTMRGTTTRGDAARRSVKRPLVIGAALPLRGAAVADGIEMARASQLAVEELNARGGIGGREVGLEIVGIDLFDGDQVRTAFEELIGRGVDVVTSGYLARQDVAHEVIAEARIPYLHAATLDAMTQRVREDSTRYGKIFQVCPSDSNYAPRFVEMMTQLRDRGQWRPSSSRLVIAQGGWEQTDLGIVRASGLAEQHGWDLEVMRLGITGPQGWNDLATLMSSSAPAAVMIGNYLVDDTVSFMQSFLRAPSDTLVYSLYSPSVPEFRERMGDAADGLLWATVTGTYSDAHARAFVHRFRNRFGVNPGRSHAGIAYDRVSLIAHAWQFSANPRDAGLVADELRRVIHRGVNGVYHFGDASQAAQTYSGPGGDPSMSQAHLVFQIQAGKQRILDPDPYADGHFMQPPWFSKR</sequence>